<feature type="transmembrane region" description="Helical" evidence="1">
    <location>
        <begin position="13"/>
        <end position="32"/>
    </location>
</feature>
<sequence length="183" mass="19091">MPVLFEPATAADVLGGMITPAVLISACGTLTLSTSNRLGRIVDRVRDLLKQAESLPPWNPADEDAQDRRAHIADQIAQQSARIKWLQGAVICLYSAIALLVGSSLAIGLSAVARGSFAWAPVALGLLGACTMLVAGGLLIRDARLATRSTLAEMAYIHRMVARRTGEPLPAAHAEATSAQAGG</sequence>
<gene>
    <name evidence="2" type="ORF">ETAA1_46800</name>
</gene>
<dbReference type="OrthoDB" id="277598at2"/>
<keyword evidence="1" id="KW-0812">Transmembrane</keyword>
<organism evidence="2 3">
    <name type="scientific">Urbifossiella limnaea</name>
    <dbReference type="NCBI Taxonomy" id="2528023"/>
    <lineage>
        <taxon>Bacteria</taxon>
        <taxon>Pseudomonadati</taxon>
        <taxon>Planctomycetota</taxon>
        <taxon>Planctomycetia</taxon>
        <taxon>Gemmatales</taxon>
        <taxon>Gemmataceae</taxon>
        <taxon>Urbifossiella</taxon>
    </lineage>
</organism>
<feature type="transmembrane region" description="Helical" evidence="1">
    <location>
        <begin position="88"/>
        <end position="112"/>
    </location>
</feature>
<evidence type="ECO:0008006" key="4">
    <source>
        <dbReference type="Google" id="ProtNLM"/>
    </source>
</evidence>
<evidence type="ECO:0000313" key="2">
    <source>
        <dbReference type="EMBL" id="QDU22696.1"/>
    </source>
</evidence>
<dbReference type="EMBL" id="CP036273">
    <property type="protein sequence ID" value="QDU22696.1"/>
    <property type="molecule type" value="Genomic_DNA"/>
</dbReference>
<keyword evidence="3" id="KW-1185">Reference proteome</keyword>
<dbReference type="Pfam" id="PF11026">
    <property type="entry name" value="DUF2721"/>
    <property type="match status" value="1"/>
</dbReference>
<dbReference type="Proteomes" id="UP000319576">
    <property type="component" value="Chromosome"/>
</dbReference>
<name>A0A517XYV5_9BACT</name>
<reference evidence="2 3" key="1">
    <citation type="submission" date="2019-02" db="EMBL/GenBank/DDBJ databases">
        <title>Deep-cultivation of Planctomycetes and their phenomic and genomic characterization uncovers novel biology.</title>
        <authorList>
            <person name="Wiegand S."/>
            <person name="Jogler M."/>
            <person name="Boedeker C."/>
            <person name="Pinto D."/>
            <person name="Vollmers J."/>
            <person name="Rivas-Marin E."/>
            <person name="Kohn T."/>
            <person name="Peeters S.H."/>
            <person name="Heuer A."/>
            <person name="Rast P."/>
            <person name="Oberbeckmann S."/>
            <person name="Bunk B."/>
            <person name="Jeske O."/>
            <person name="Meyerdierks A."/>
            <person name="Storesund J.E."/>
            <person name="Kallscheuer N."/>
            <person name="Luecker S."/>
            <person name="Lage O.M."/>
            <person name="Pohl T."/>
            <person name="Merkel B.J."/>
            <person name="Hornburger P."/>
            <person name="Mueller R.-W."/>
            <person name="Bruemmer F."/>
            <person name="Labrenz M."/>
            <person name="Spormann A.M."/>
            <person name="Op den Camp H."/>
            <person name="Overmann J."/>
            <person name="Amann R."/>
            <person name="Jetten M.S.M."/>
            <person name="Mascher T."/>
            <person name="Medema M.H."/>
            <person name="Devos D.P."/>
            <person name="Kaster A.-K."/>
            <person name="Ovreas L."/>
            <person name="Rohde M."/>
            <person name="Galperin M.Y."/>
            <person name="Jogler C."/>
        </authorList>
    </citation>
    <scope>NUCLEOTIDE SEQUENCE [LARGE SCALE GENOMIC DNA]</scope>
    <source>
        <strain evidence="2 3">ETA_A1</strain>
    </source>
</reference>
<proteinExistence type="predicted"/>
<protein>
    <recommendedName>
        <fullName evidence="4">DUF2721 domain-containing protein</fullName>
    </recommendedName>
</protein>
<keyword evidence="1" id="KW-0472">Membrane</keyword>
<dbReference type="RefSeq" id="WP_145242638.1">
    <property type="nucleotide sequence ID" value="NZ_CP036273.1"/>
</dbReference>
<evidence type="ECO:0000313" key="3">
    <source>
        <dbReference type="Proteomes" id="UP000319576"/>
    </source>
</evidence>
<keyword evidence="1" id="KW-1133">Transmembrane helix</keyword>
<feature type="transmembrane region" description="Helical" evidence="1">
    <location>
        <begin position="118"/>
        <end position="140"/>
    </location>
</feature>
<dbReference type="KEGG" id="uli:ETAA1_46800"/>
<evidence type="ECO:0000256" key="1">
    <source>
        <dbReference type="SAM" id="Phobius"/>
    </source>
</evidence>
<dbReference type="AlphaFoldDB" id="A0A517XYV5"/>
<accession>A0A517XYV5</accession>
<dbReference type="InterPro" id="IPR021279">
    <property type="entry name" value="DUF2721"/>
</dbReference>